<comment type="subcellular location">
    <subcellularLocation>
        <location evidence="1">Cytoplasm</location>
        <location evidence="1">Cytoskeleton</location>
        <location evidence="1">Cilium axoneme</location>
    </subcellularLocation>
</comment>
<dbReference type="Gene3D" id="1.20.920.30">
    <property type="match status" value="1"/>
</dbReference>
<dbReference type="Gene3D" id="1.20.58.1120">
    <property type="match status" value="1"/>
</dbReference>
<dbReference type="SUPFAM" id="SSF52540">
    <property type="entry name" value="P-loop containing nucleoside triphosphate hydrolases"/>
    <property type="match status" value="4"/>
</dbReference>
<gene>
    <name evidence="16" type="primary">LOC107221095</name>
</gene>
<dbReference type="InterPro" id="IPR035706">
    <property type="entry name" value="AAA_9"/>
</dbReference>
<feature type="coiled-coil region" evidence="13">
    <location>
        <begin position="2705"/>
        <end position="2734"/>
    </location>
</feature>
<evidence type="ECO:0000256" key="1">
    <source>
        <dbReference type="ARBA" id="ARBA00004430"/>
    </source>
</evidence>
<keyword evidence="6" id="KW-0067">ATP-binding</keyword>
<keyword evidence="15" id="KW-1185">Reference proteome</keyword>
<dbReference type="Pfam" id="PF18199">
    <property type="entry name" value="Dynein_C"/>
    <property type="match status" value="1"/>
</dbReference>
<keyword evidence="7" id="KW-0243">Dynein</keyword>
<dbReference type="InterPro" id="IPR041466">
    <property type="entry name" value="Dynein_AAA5_ext"/>
</dbReference>
<feature type="coiled-coil region" evidence="13">
    <location>
        <begin position="2886"/>
        <end position="2941"/>
    </location>
</feature>
<dbReference type="InterPro" id="IPR004273">
    <property type="entry name" value="Dynein_heavy_D6_P-loop"/>
</dbReference>
<dbReference type="Gene3D" id="3.40.50.300">
    <property type="entry name" value="P-loop containing nucleotide triphosphate hydrolases"/>
    <property type="match status" value="5"/>
</dbReference>
<dbReference type="InterPro" id="IPR024743">
    <property type="entry name" value="Dynein_HC_stalk"/>
</dbReference>
<name>A0ABM3GFN0_NEOLC</name>
<keyword evidence="9" id="KW-0969">Cilium</keyword>
<dbReference type="Gene3D" id="1.10.8.1220">
    <property type="match status" value="1"/>
</dbReference>
<dbReference type="Pfam" id="PF12780">
    <property type="entry name" value="AAA_8"/>
    <property type="match status" value="1"/>
</dbReference>
<dbReference type="Gene3D" id="1.20.1270.280">
    <property type="match status" value="1"/>
</dbReference>
<dbReference type="PANTHER" id="PTHR22878">
    <property type="entry name" value="DYNEIN HEAVY CHAIN 6, AXONEMAL-LIKE-RELATED"/>
    <property type="match status" value="1"/>
</dbReference>
<feature type="domain" description="AAA+ ATPase" evidence="14">
    <location>
        <begin position="2041"/>
        <end position="2189"/>
    </location>
</feature>
<keyword evidence="12" id="KW-0966">Cell projection</keyword>
<dbReference type="InterPro" id="IPR043157">
    <property type="entry name" value="Dynein_AAA1S"/>
</dbReference>
<dbReference type="Pfam" id="PF17857">
    <property type="entry name" value="AAA_lid_1"/>
    <property type="match status" value="1"/>
</dbReference>
<dbReference type="Gene3D" id="1.20.920.20">
    <property type="match status" value="1"/>
</dbReference>
<evidence type="ECO:0000256" key="3">
    <source>
        <dbReference type="ARBA" id="ARBA00022490"/>
    </source>
</evidence>
<dbReference type="Gene3D" id="1.10.472.130">
    <property type="match status" value="1"/>
</dbReference>
<keyword evidence="10" id="KW-0505">Motor protein</keyword>
<evidence type="ECO:0000313" key="16">
    <source>
        <dbReference type="RefSeq" id="XP_046599072.1"/>
    </source>
</evidence>
<reference evidence="16" key="1">
    <citation type="submission" date="2025-08" db="UniProtKB">
        <authorList>
            <consortium name="RefSeq"/>
        </authorList>
    </citation>
    <scope>IDENTIFICATION</scope>
    <source>
        <tissue evidence="16">Thorax and Abdomen</tissue>
    </source>
</reference>
<dbReference type="Pfam" id="PF08393">
    <property type="entry name" value="DHC_N2"/>
    <property type="match status" value="1"/>
</dbReference>
<dbReference type="RefSeq" id="XP_046599072.1">
    <property type="nucleotide sequence ID" value="XM_046743116.1"/>
</dbReference>
<dbReference type="InterPro" id="IPR042228">
    <property type="entry name" value="Dynein_linker_3"/>
</dbReference>
<dbReference type="Pfam" id="PF12775">
    <property type="entry name" value="AAA_7"/>
    <property type="match status" value="1"/>
</dbReference>
<organism evidence="15 16">
    <name type="scientific">Neodiprion lecontei</name>
    <name type="common">Redheaded pine sawfly</name>
    <dbReference type="NCBI Taxonomy" id="441921"/>
    <lineage>
        <taxon>Eukaryota</taxon>
        <taxon>Metazoa</taxon>
        <taxon>Ecdysozoa</taxon>
        <taxon>Arthropoda</taxon>
        <taxon>Hexapoda</taxon>
        <taxon>Insecta</taxon>
        <taxon>Pterygota</taxon>
        <taxon>Neoptera</taxon>
        <taxon>Endopterygota</taxon>
        <taxon>Hymenoptera</taxon>
        <taxon>Tenthredinoidea</taxon>
        <taxon>Diprionidae</taxon>
        <taxon>Diprioninae</taxon>
        <taxon>Neodiprion</taxon>
    </lineage>
</organism>
<evidence type="ECO:0000256" key="2">
    <source>
        <dbReference type="ARBA" id="ARBA00008887"/>
    </source>
</evidence>
<dbReference type="Gene3D" id="3.10.490.20">
    <property type="match status" value="1"/>
</dbReference>
<dbReference type="Gene3D" id="1.10.287.2620">
    <property type="match status" value="1"/>
</dbReference>
<dbReference type="InterPro" id="IPR043160">
    <property type="entry name" value="Dynein_C_barrel"/>
</dbReference>
<dbReference type="SMART" id="SM00382">
    <property type="entry name" value="AAA"/>
    <property type="match status" value="2"/>
</dbReference>
<dbReference type="Proteomes" id="UP000829291">
    <property type="component" value="Chromosome 6"/>
</dbReference>
<dbReference type="InterPro" id="IPR035699">
    <property type="entry name" value="AAA_6"/>
</dbReference>
<comment type="similarity">
    <text evidence="2">Belongs to the dynein heavy chain family.</text>
</comment>
<sequence>MGKSTLLGEGVRDESFPAESFAPKIQMQKYVAPKQLPRNVAMERRRRQYRNLRMPMALRQENIRPRELLPPEVVRLFSSKNDKYGLYPTVNYLPLKFFDDEEFDCRTTDDWVNLNAIDGIRHPIPAEVFVERPEKLRISSDANDEDALDNLYEWCNAAITDYDPRRKLWSVFTLDGYKRTFVIPRIYIRFYAEDSRTSAKRIGNALAARRKAEACIRYNFYVDCMHLEGIPPYPEKEFYEATAKALGHGKQKYASKNLTNVMSEITLDYKRTMCDLKWRQMIDCHPKLFTFITQTALQEDEHAVPATGRVSTGMKNFEKTKEFFHWVVLYVRPEIHEAMSCIVFESMKAGAGSLFISNYGKSMTLVEFEQLQTQTMVTVIKDLKEPWLEKITQSVRMCLRDIGKGWFNLEQKDHDVYDVMKLKRFMTLTMLRMQNGLRNLVENSMSLYLYMLETPALCTLDVCDDFVWGDNLVITQFKPSNYPIFNIELRMDESGAVYSTNLDQFRTTIIHLFDNALTMCHQIRQVHPFLLRHLKFPADLLLCSVGLLEKPVCDVRDRLNLIYSKALIPLKAYAKEFQKYLEFYMLPVTQYIKNFNEENRPVIEFKDEISFHFRMKHSLEKTLPSNIWIGPFNVNVRPLKSFLIDKRLDLATRLLNMFTARLHFQIDEILSEYKNIQKKLKDEPFNIERVFEMREWMETIPLTVKGLDDTVQKLKLEYDVLDQFWWNLSDEEFALKYEAIGFPLQIQIQVDETLDFLLEAQERFYKVQLTDEANLLERIDGLMGNVTNIALQRDINKTHETAIDVKRVWKIIKECQEQGLLLNERQKLFGIPVTPYEHLSKLITEFDPYKTLWITASDWLKWYEIWMENPLVTIDGSQIEAMVADMFKSMTRCMKIFNEQPEIQYMASEIREQIDVFRPFIGLIQALRNPGMQPRHFVELSDQTGIQISLTPTLTLKNCIVLGLTDFEETVKKVAEGAAKEHSIEESLDKMLAEWQNVVLEFIPHKTADTDVLKIADEIIMMLDDHVQTTQQISFSPFKTAFEERIADWDNKLKLIQDVSVAWLEVQRAWLYLEPIFTSEDISRQLPVESKKYNVMERNWKRIMKAAHACPTIIEICPDPNLLESLKECMSLLNVVQKGLSDYLETKRMLFPRFFFLSDDELLEIIAQSKNVHAVQPHLKKCFENIHKLKFESDLTITNMYSAENEEVTFQPAILPTGNVEDWLGQVEEAMRDTLRCIIGDALEQVESKPRKEWVYMWPGQIVLCGGQTSWTAHVEEGIRTQTLKNYYHQMLKQLDDLRDLVRGNQTEIQRMILEAVIVIEVHARDVLAKLVLENITNANDFDWISQLRYYWVDDEDLKVRAVNAEFPYGYEYLGNNGRLVITPLTDRCYLTLTGALHLKFGGAPAGPAGTGKTETTKDLAKAFAIQCVVFNCSDQLDFMSMGKFFKGLASSGAWACFDEFNRIDIEVLSVIAQQILTIQKAQQISASRFIFEGVDLLLRPSCAVFITMNPGYAGRTELPDNLKALFRPVAMMVPNYTLIAEISLFSFGFSNAKQLAGKITSTFKLSSEQLSVQDHYDFGMRAVKTVIAVAGNLRREQRDMTEAQICLRALRDVNVPKFLKDDLKLFNGIVSDLFPKMTEQAVDYGILEASIRKSVKIKGLQDVDEYVQKVIQLYETTVVRHGLMLVGPTGSGKTKCYEILKDACTNLKGKPQPSGKPFTPVHTFVFNPKSITMGQLYGEYDINTHEWTDGILSNMIRAGTTAADEDKRWYVFDGPVDAVWIENLNTVLDDNKKLCLTSGEIMKLVPTQTMMFEVADLRVASPATVSRCGMVYLEPGVVGLQPFIDCWIRALPENMQNFAETLSNLSYYFIFPGLKLLRQQLHEIIETVDSAMVTSYFNLLQYRIGPMAGRDGKAPPSLVFQRLIPKLISPWVAFSVVWSLGATCDHKGRRIFNDWMRRMQKDGKHDMQFPAEGMVYDYRLHDGGFTDPITGTEPVAPTWVKWLDDIPSIKITSDTKFEDMEVPTIDNVRNAALVGYLLVNDNHILCVGPTGSGKTLTVSNKLARNMPKKYICDFITFSARTSANQTQDLIDSKLEKRRKGVYGPPILKKQVFFIDDLNMPTLEIYGAQPPIELIRQFMDFSGWYDRTEIGQFHLIYDCNFVAAMGPPGGGRNPVTTRLTRHLHHLAFTEMEDDVKKNIFGTILNSWLVRTEDLQELLDVTVTATLHVYNIIISELLPTPDKSHYTFNLRDLSKVFQGILMANPDKILRVEEFMTLWYHENIRVFSDRLVNDTDRAWFDNLLRQILEKRFNCDTDKVIGNGILLYGDFIDSFGQYVKVTSMAKLEQVLLNTLEEFNIATTSPMKLVFFEDAMGHICRIARILRQPRGNALLLGMGGSGRASLTKLSSFIMEYDCFQIELSKAYGNNEWREDIKTMMLKAGTKRHTIVFLFSDSQIKNDSFLEDLNNILNSGDIPNIYAPEELDIIYQVMRVPTQEAGLPLTKSNLFSAYLKTVRSNLHTVVTMSPLGEIFRARLRQFPALVNCCTIDWFSAWPSTALEHLRHLVRFMLLNHGIDHSQSVALQYLSEIDDTSISGSALPYIVKTCQFMHSSVIQASADFLQELSRHNYVTPTSYLELLSSYTVLVKQKKEDLFTRVNRLSLGLDKLASTQVEVQEMQTILTGMKPELEKASAATAAMIKRITADTIEAEKTKLLALEQEKEASRVKEKCEAIKEEAETDLSEARPMLEEAEASLKALNKGDITEVKAMKRPPVGVVLVIEAICIIKDVKPLKLPGKMPGEKVMDYWTPGIQMLADAGHFLNSLANFNKEDITADMIKKLQPYVENPAFEPQQVIQVSRACHSLCLWVHAMYNYYFVNLKVAPKMEALARADEALGETKKTLAAAMEKLREVEEGIENLQQLLKVADDKKAVLENEKQICEDRMLRAVRLVAGLGDEQKRWISTVASIKIALRNVTGDILLSAGAVAYLTPFTDTYRERLLGLWYSVLGEGVPHTDGCTPVTTLGNPVEIRKWQIDGLPRDAFSVENAVLVMNSKRWPLFIDPQGQANKWIRNMGKIGLSVVKMSDMDLIRVLEGCVRFGKSCLIENVGTSLEAALDPILKNALFKQGGQMVVKLGDSVIPYNSDFRLYMTTKLTNPHYTPEVAIKVLLVNFTLTASGLSDQMLALVAMQERPDLEEARGALVIASAEMKQDLKEIEDRILYRLSISEGSAVDDNDLIVTLEASKIKSEEIKEKVEKAEITQAEIDTTRSMYIPVANRARILFFCLSDLQYVDNMYQYSLEWFVNIFIASMTATDISSDIQVRISTINIHFTFNLFSNVCRSLFEQHKLHFAFLVCVRLKIDQNLIDPTEWRFLLSGATPSQLLPNPSPDWISLRCWREIQSLQTLPKFNNFVDSFVKLMPQFKTVFDAQEPQTVPFPQPWRDSLDDFQKMLVLKCLRPGKLTNAMQMYIAKFLGARFVEPQTTEVSAMYQDSEPTTPLIFVLSTGTDPAADLYKFADRLKMGKKLYSISLGQGQGPRAELMLKQSTEVGNWLFFQNCHLAPSWMPRLETLVDELSPESTHRDFRLWLTSLPCAHFPVSILQNCSKITVEPPRGVKANMLRAYLTQVMELEDHLNLEESKIPDFKYMLFALCMFHGTLLERRKFGPLGFNIPYEFTNGDLTICISQLRMFLAEYSDLPFKVLTYTAGHINYGGRITDDWDRRCVLTILEDYYRKEVASPTYEFDAKGFYHQLPGDTPFADYVTYIKTFPLNDDPSLFGLHENADISYAQAETFACLDTLLALQPKEVGGSAASSTEDVSSKRARDILEELPPLFNLHDFYEKYPVLYEESLNTVLYQEAKRYNGLLQELIVSLNDLLKALRGLVVMSERLETMSGSLFNNKVPKIWADKGYPSLKPLGAWVIDLKERIKFIMEWYNRGIPPAFWISGFYFPQAFLTGTLQNFARRYAISIDAIDFGFVVLSSKPKQKPKDGCAIYGLFLEGCRWGDTALAESLPKELYTDMPTIMLIPEENHQHPDRGVYDCPVYKTMTRAGTLSTTGHSTNFVLSIEVPSLRPQAHWIKRGVALLCALDY</sequence>
<evidence type="ECO:0000256" key="7">
    <source>
        <dbReference type="ARBA" id="ARBA00023017"/>
    </source>
</evidence>
<dbReference type="Pfam" id="PF03028">
    <property type="entry name" value="Dynein_heavy"/>
    <property type="match status" value="1"/>
</dbReference>
<evidence type="ECO:0000256" key="12">
    <source>
        <dbReference type="ARBA" id="ARBA00023273"/>
    </source>
</evidence>
<evidence type="ECO:0000256" key="10">
    <source>
        <dbReference type="ARBA" id="ARBA00023175"/>
    </source>
</evidence>
<dbReference type="InterPro" id="IPR026983">
    <property type="entry name" value="DHC"/>
</dbReference>
<dbReference type="Gene3D" id="3.20.180.20">
    <property type="entry name" value="Dynein heavy chain, N-terminal domain 2"/>
    <property type="match status" value="1"/>
</dbReference>
<dbReference type="Gene3D" id="6.10.140.1060">
    <property type="match status" value="1"/>
</dbReference>
<keyword evidence="4" id="KW-0493">Microtubule</keyword>
<dbReference type="InterPro" id="IPR041658">
    <property type="entry name" value="AAA_lid_11"/>
</dbReference>
<evidence type="ECO:0000259" key="14">
    <source>
        <dbReference type="SMART" id="SM00382"/>
    </source>
</evidence>
<evidence type="ECO:0000313" key="15">
    <source>
        <dbReference type="Proteomes" id="UP000829291"/>
    </source>
</evidence>
<dbReference type="Gene3D" id="1.20.140.100">
    <property type="entry name" value="Dynein heavy chain, N-terminal domain 2"/>
    <property type="match status" value="1"/>
</dbReference>
<dbReference type="InterPro" id="IPR027417">
    <property type="entry name" value="P-loop_NTPase"/>
</dbReference>
<dbReference type="Pfam" id="PF12777">
    <property type="entry name" value="MT"/>
    <property type="match status" value="1"/>
</dbReference>
<evidence type="ECO:0000256" key="9">
    <source>
        <dbReference type="ARBA" id="ARBA00023069"/>
    </source>
</evidence>
<dbReference type="InterPro" id="IPR042219">
    <property type="entry name" value="AAA_lid_11_sf"/>
</dbReference>
<proteinExistence type="inferred from homology"/>
<dbReference type="InterPro" id="IPR003593">
    <property type="entry name" value="AAA+_ATPase"/>
</dbReference>
<keyword evidence="3" id="KW-0963">Cytoplasm</keyword>
<evidence type="ECO:0000256" key="5">
    <source>
        <dbReference type="ARBA" id="ARBA00022741"/>
    </source>
</evidence>
<keyword evidence="8 13" id="KW-0175">Coiled coil</keyword>
<dbReference type="InterPro" id="IPR013602">
    <property type="entry name" value="Dynein_heavy_linker"/>
</dbReference>
<keyword evidence="5" id="KW-0547">Nucleotide-binding</keyword>
<evidence type="ECO:0000256" key="6">
    <source>
        <dbReference type="ARBA" id="ARBA00022840"/>
    </source>
</evidence>
<dbReference type="InterPro" id="IPR024317">
    <property type="entry name" value="Dynein_heavy_chain_D4_dom"/>
</dbReference>
<accession>A0ABM3GFN0</accession>
<feature type="domain" description="AAA+ ATPase" evidence="14">
    <location>
        <begin position="1399"/>
        <end position="1538"/>
    </location>
</feature>
<protein>
    <submittedName>
        <fullName evidence="16">Dynein axonemal heavy chain 1-like</fullName>
    </submittedName>
</protein>
<dbReference type="PANTHER" id="PTHR22878:SF73">
    <property type="entry name" value="DYNEIN AXONEMAL HEAVY CHAIN 1"/>
    <property type="match status" value="1"/>
</dbReference>
<dbReference type="GeneID" id="107221095"/>
<evidence type="ECO:0000256" key="11">
    <source>
        <dbReference type="ARBA" id="ARBA00023212"/>
    </source>
</evidence>
<dbReference type="InterPro" id="IPR042222">
    <property type="entry name" value="Dynein_2_N"/>
</dbReference>
<evidence type="ECO:0000256" key="4">
    <source>
        <dbReference type="ARBA" id="ARBA00022701"/>
    </source>
</evidence>
<dbReference type="InterPro" id="IPR041228">
    <property type="entry name" value="Dynein_C"/>
</dbReference>
<evidence type="ECO:0000256" key="8">
    <source>
        <dbReference type="ARBA" id="ARBA00023054"/>
    </source>
</evidence>
<dbReference type="Pfam" id="PF12774">
    <property type="entry name" value="AAA_6"/>
    <property type="match status" value="1"/>
</dbReference>
<dbReference type="Pfam" id="PF12781">
    <property type="entry name" value="AAA_9"/>
    <property type="match status" value="1"/>
</dbReference>
<dbReference type="Gene3D" id="1.10.8.720">
    <property type="entry name" value="Region D6 of dynein motor"/>
    <property type="match status" value="1"/>
</dbReference>
<dbReference type="InterPro" id="IPR041589">
    <property type="entry name" value="DNAH3_AAA_lid_1"/>
</dbReference>
<dbReference type="Gene3D" id="1.10.8.710">
    <property type="match status" value="1"/>
</dbReference>
<dbReference type="Pfam" id="PF17852">
    <property type="entry name" value="Dynein_AAA_lid"/>
    <property type="match status" value="1"/>
</dbReference>
<evidence type="ECO:0000256" key="13">
    <source>
        <dbReference type="SAM" id="Coils"/>
    </source>
</evidence>
<dbReference type="Pfam" id="PF18198">
    <property type="entry name" value="AAA_lid_11"/>
    <property type="match status" value="1"/>
</dbReference>
<keyword evidence="11" id="KW-0206">Cytoskeleton</keyword>